<accession>A0A2T2XLU4</accession>
<sequence length="160" mass="16536">MEKTVVGAFQDHHSAETVVDELKQRGVPEKDISMVARDHGKTKEGHPGSHGGMHDLSSGIGWGGTIGGVTGLLAGVGALAIPGIGPIVAAGPLAATLTGAAAGGIAGGLMDYGIPRQESHQYEERLKEGDVLLMVRADADEVDKAKRLFEHHGASDIHVH</sequence>
<dbReference type="EMBL" id="PXYW01000001">
    <property type="protein sequence ID" value="PSR35472.1"/>
    <property type="molecule type" value="Genomic_DNA"/>
</dbReference>
<proteinExistence type="predicted"/>
<gene>
    <name evidence="1" type="ORF">C7B46_00325</name>
</gene>
<evidence type="ECO:0008006" key="3">
    <source>
        <dbReference type="Google" id="ProtNLM"/>
    </source>
</evidence>
<comment type="caution">
    <text evidence="1">The sequence shown here is derived from an EMBL/GenBank/DDBJ whole genome shotgun (WGS) entry which is preliminary data.</text>
</comment>
<dbReference type="PANTHER" id="PTHR36109:SF2">
    <property type="entry name" value="MEMBRANE PROTEIN"/>
    <property type="match status" value="1"/>
</dbReference>
<protein>
    <recommendedName>
        <fullName evidence="3">DUF1269 domain-containing protein</fullName>
    </recommendedName>
</protein>
<name>A0A2T2XLU4_9FIRM</name>
<evidence type="ECO:0000313" key="2">
    <source>
        <dbReference type="Proteomes" id="UP000242972"/>
    </source>
</evidence>
<reference evidence="1 2" key="1">
    <citation type="journal article" date="2014" name="BMC Genomics">
        <title>Comparison of environmental and isolate Sulfobacillus genomes reveals diverse carbon, sulfur, nitrogen, and hydrogen metabolisms.</title>
        <authorList>
            <person name="Justice N.B."/>
            <person name="Norman A."/>
            <person name="Brown C.T."/>
            <person name="Singh A."/>
            <person name="Thomas B.C."/>
            <person name="Banfield J.F."/>
        </authorList>
    </citation>
    <scope>NUCLEOTIDE SEQUENCE [LARGE SCALE GENOMIC DNA]</scope>
    <source>
        <strain evidence="1">AMDSBA4</strain>
    </source>
</reference>
<dbReference type="Proteomes" id="UP000242972">
    <property type="component" value="Unassembled WGS sequence"/>
</dbReference>
<evidence type="ECO:0000313" key="1">
    <source>
        <dbReference type="EMBL" id="PSR35472.1"/>
    </source>
</evidence>
<dbReference type="AlphaFoldDB" id="A0A2T2XLU4"/>
<dbReference type="PANTHER" id="PTHR36109">
    <property type="entry name" value="MEMBRANE PROTEIN-RELATED"/>
    <property type="match status" value="1"/>
</dbReference>
<dbReference type="InterPro" id="IPR052948">
    <property type="entry name" value="Low_temp-induced_all0457"/>
</dbReference>
<organism evidence="1 2">
    <name type="scientific">Sulfobacillus benefaciens</name>
    <dbReference type="NCBI Taxonomy" id="453960"/>
    <lineage>
        <taxon>Bacteria</taxon>
        <taxon>Bacillati</taxon>
        <taxon>Bacillota</taxon>
        <taxon>Clostridia</taxon>
        <taxon>Eubacteriales</taxon>
        <taxon>Clostridiales Family XVII. Incertae Sedis</taxon>
        <taxon>Sulfobacillus</taxon>
    </lineage>
</organism>